<dbReference type="EMBL" id="MUFB01000018">
    <property type="protein sequence ID" value="OOE83814.1"/>
    <property type="molecule type" value="Genomic_DNA"/>
</dbReference>
<comment type="caution">
    <text evidence="2">The sequence shown here is derived from an EMBL/GenBank/DDBJ whole genome shotgun (WGS) entry which is preliminary data.</text>
</comment>
<dbReference type="Proteomes" id="UP000189410">
    <property type="component" value="Unassembled WGS sequence"/>
</dbReference>
<sequence>MVMMNESQTGFFITLVEKNRNRRTSGPVMCFVLVYAVKAVFTRKKHKKKAAICSLLNSKPI</sequence>
<name>A0ABX3K7F2_9GAMM</name>
<protein>
    <submittedName>
        <fullName evidence="2">Uncharacterized protein</fullName>
    </submittedName>
</protein>
<proteinExistence type="predicted"/>
<evidence type="ECO:0000313" key="2">
    <source>
        <dbReference type="EMBL" id="OOE83814.1"/>
    </source>
</evidence>
<organism evidence="2 3">
    <name type="scientific">Salinivibrio siamensis</name>
    <dbReference type="NCBI Taxonomy" id="414286"/>
    <lineage>
        <taxon>Bacteria</taxon>
        <taxon>Pseudomonadati</taxon>
        <taxon>Pseudomonadota</taxon>
        <taxon>Gammaproteobacteria</taxon>
        <taxon>Vibrionales</taxon>
        <taxon>Vibrionaceae</taxon>
        <taxon>Salinivibrio</taxon>
    </lineage>
</organism>
<evidence type="ECO:0000256" key="1">
    <source>
        <dbReference type="SAM" id="Phobius"/>
    </source>
</evidence>
<reference evidence="2 3" key="1">
    <citation type="journal article" date="2017" name="Genome Announc.">
        <title>Draft Genome Sequences of Salinivibrio proteolyticus, Salinivibrio sharmensis, Salinivibrio siamensis, Salinivibrio costicola subsp. alcaliphilus, Salinivibrio costicola subsp. vallismortis, and 29 New Isolates Belonging to the Genus Salinivibrio.</title>
        <authorList>
            <person name="Lopez-Hermoso C."/>
            <person name="de la Haba R.R."/>
            <person name="Sanchez-Porro C."/>
            <person name="Bayliss S.C."/>
            <person name="Feil E.J."/>
            <person name="Ventosa A."/>
        </authorList>
    </citation>
    <scope>NUCLEOTIDE SEQUENCE [LARGE SCALE GENOMIC DNA]</scope>
    <source>
        <strain evidence="2 3">JCM 14472</strain>
    </source>
</reference>
<keyword evidence="1" id="KW-0472">Membrane</keyword>
<accession>A0ABX3K7F2</accession>
<keyword evidence="1" id="KW-0812">Transmembrane</keyword>
<keyword evidence="1" id="KW-1133">Transmembrane helix</keyword>
<feature type="transmembrane region" description="Helical" evidence="1">
    <location>
        <begin position="24"/>
        <end position="41"/>
    </location>
</feature>
<gene>
    <name evidence="2" type="ORF">BZG73_10510</name>
</gene>
<evidence type="ECO:0000313" key="3">
    <source>
        <dbReference type="Proteomes" id="UP000189410"/>
    </source>
</evidence>
<keyword evidence="3" id="KW-1185">Reference proteome</keyword>